<evidence type="ECO:0000313" key="2">
    <source>
        <dbReference type="EnsemblPlants" id="AET2Gv20132400.2"/>
    </source>
</evidence>
<reference evidence="3" key="1">
    <citation type="journal article" date="2014" name="Science">
        <title>Ancient hybridizations among the ancestral genomes of bread wheat.</title>
        <authorList>
            <consortium name="International Wheat Genome Sequencing Consortium,"/>
            <person name="Marcussen T."/>
            <person name="Sandve S.R."/>
            <person name="Heier L."/>
            <person name="Spannagl M."/>
            <person name="Pfeifer M."/>
            <person name="Jakobsen K.S."/>
            <person name="Wulff B.B."/>
            <person name="Steuernagel B."/>
            <person name="Mayer K.F."/>
            <person name="Olsen O.A."/>
        </authorList>
    </citation>
    <scope>NUCLEOTIDE SEQUENCE [LARGE SCALE GENOMIC DNA]</scope>
    <source>
        <strain evidence="3">cv. AL8/78</strain>
    </source>
</reference>
<dbReference type="Gramene" id="AET2Gv20132400.2">
    <property type="protein sequence ID" value="AET2Gv20132400.2"/>
    <property type="gene ID" value="AET2Gv20132400"/>
</dbReference>
<dbReference type="Pfam" id="PF09741">
    <property type="entry name" value="DUF2045"/>
    <property type="match status" value="1"/>
</dbReference>
<reference evidence="2" key="5">
    <citation type="journal article" date="2021" name="G3 (Bethesda)">
        <title>Aegilops tauschii genome assembly Aet v5.0 features greater sequence contiguity and improved annotation.</title>
        <authorList>
            <person name="Wang L."/>
            <person name="Zhu T."/>
            <person name="Rodriguez J.C."/>
            <person name="Deal K.R."/>
            <person name="Dubcovsky J."/>
            <person name="McGuire P.E."/>
            <person name="Lux T."/>
            <person name="Spannagl M."/>
            <person name="Mayer K.F.X."/>
            <person name="Baldrich P."/>
            <person name="Meyers B.C."/>
            <person name="Huo N."/>
            <person name="Gu Y.Q."/>
            <person name="Zhou H."/>
            <person name="Devos K.M."/>
            <person name="Bennetzen J.L."/>
            <person name="Unver T."/>
            <person name="Budak H."/>
            <person name="Gulick P.J."/>
            <person name="Galiba G."/>
            <person name="Kalapos B."/>
            <person name="Nelson D.R."/>
            <person name="Li P."/>
            <person name="You F.M."/>
            <person name="Luo M.C."/>
            <person name="Dvorak J."/>
        </authorList>
    </citation>
    <scope>NUCLEOTIDE SEQUENCE [LARGE SCALE GENOMIC DNA]</scope>
    <source>
        <strain evidence="2">cv. AL8/78</strain>
    </source>
</reference>
<dbReference type="EnsemblPlants" id="AET2Gv20132400.2">
    <property type="protein sequence ID" value="AET2Gv20132400.2"/>
    <property type="gene ID" value="AET2Gv20132400"/>
</dbReference>
<organism evidence="2 3">
    <name type="scientific">Aegilops tauschii subsp. strangulata</name>
    <name type="common">Goatgrass</name>
    <dbReference type="NCBI Taxonomy" id="200361"/>
    <lineage>
        <taxon>Eukaryota</taxon>
        <taxon>Viridiplantae</taxon>
        <taxon>Streptophyta</taxon>
        <taxon>Embryophyta</taxon>
        <taxon>Tracheophyta</taxon>
        <taxon>Spermatophyta</taxon>
        <taxon>Magnoliopsida</taxon>
        <taxon>Liliopsida</taxon>
        <taxon>Poales</taxon>
        <taxon>Poaceae</taxon>
        <taxon>BOP clade</taxon>
        <taxon>Pooideae</taxon>
        <taxon>Triticodae</taxon>
        <taxon>Triticeae</taxon>
        <taxon>Triticinae</taxon>
        <taxon>Aegilops</taxon>
    </lineage>
</organism>
<dbReference type="InterPro" id="IPR019141">
    <property type="entry name" value="DUF2045"/>
</dbReference>
<name>A0A453AH46_AEGTS</name>
<keyword evidence="3" id="KW-1185">Reference proteome</keyword>
<feature type="region of interest" description="Disordered" evidence="1">
    <location>
        <begin position="1"/>
        <end position="34"/>
    </location>
</feature>
<reference evidence="2" key="4">
    <citation type="submission" date="2019-03" db="UniProtKB">
        <authorList>
            <consortium name="EnsemblPlants"/>
        </authorList>
    </citation>
    <scope>IDENTIFICATION</scope>
</reference>
<sequence>MAAPPSTSPSPSGEVPVERSPTDLSGGDGQGSPSRAELLSMVKKHSHLIGWTVVEAEDDPSDVEMDDKFWHEMLDLFFVRGRVSRSREEDDLVFFVNSTKMEDLPPFFVRRWAPTV</sequence>
<protein>
    <submittedName>
        <fullName evidence="2">Uncharacterized protein</fullName>
    </submittedName>
</protein>
<evidence type="ECO:0000313" key="3">
    <source>
        <dbReference type="Proteomes" id="UP000015105"/>
    </source>
</evidence>
<reference evidence="3" key="2">
    <citation type="journal article" date="2017" name="Nat. Plants">
        <title>The Aegilops tauschii genome reveals multiple impacts of transposons.</title>
        <authorList>
            <person name="Zhao G."/>
            <person name="Zou C."/>
            <person name="Li K."/>
            <person name="Wang K."/>
            <person name="Li T."/>
            <person name="Gao L."/>
            <person name="Zhang X."/>
            <person name="Wang H."/>
            <person name="Yang Z."/>
            <person name="Liu X."/>
            <person name="Jiang W."/>
            <person name="Mao L."/>
            <person name="Kong X."/>
            <person name="Jiao Y."/>
            <person name="Jia J."/>
        </authorList>
    </citation>
    <scope>NUCLEOTIDE SEQUENCE [LARGE SCALE GENOMIC DNA]</scope>
    <source>
        <strain evidence="3">cv. AL8/78</strain>
    </source>
</reference>
<evidence type="ECO:0000256" key="1">
    <source>
        <dbReference type="SAM" id="MobiDB-lite"/>
    </source>
</evidence>
<dbReference type="Proteomes" id="UP000015105">
    <property type="component" value="Chromosome 2D"/>
</dbReference>
<proteinExistence type="predicted"/>
<accession>A0A453AH46</accession>
<reference evidence="2" key="3">
    <citation type="journal article" date="2017" name="Nature">
        <title>Genome sequence of the progenitor of the wheat D genome Aegilops tauschii.</title>
        <authorList>
            <person name="Luo M.C."/>
            <person name="Gu Y.Q."/>
            <person name="Puiu D."/>
            <person name="Wang H."/>
            <person name="Twardziok S.O."/>
            <person name="Deal K.R."/>
            <person name="Huo N."/>
            <person name="Zhu T."/>
            <person name="Wang L."/>
            <person name="Wang Y."/>
            <person name="McGuire P.E."/>
            <person name="Liu S."/>
            <person name="Long H."/>
            <person name="Ramasamy R.K."/>
            <person name="Rodriguez J.C."/>
            <person name="Van S.L."/>
            <person name="Yuan L."/>
            <person name="Wang Z."/>
            <person name="Xia Z."/>
            <person name="Xiao L."/>
            <person name="Anderson O.D."/>
            <person name="Ouyang S."/>
            <person name="Liang Y."/>
            <person name="Zimin A.V."/>
            <person name="Pertea G."/>
            <person name="Qi P."/>
            <person name="Bennetzen J.L."/>
            <person name="Dai X."/>
            <person name="Dawson M.W."/>
            <person name="Muller H.G."/>
            <person name="Kugler K."/>
            <person name="Rivarola-Duarte L."/>
            <person name="Spannagl M."/>
            <person name="Mayer K.F.X."/>
            <person name="Lu F.H."/>
            <person name="Bevan M.W."/>
            <person name="Leroy P."/>
            <person name="Li P."/>
            <person name="You F.M."/>
            <person name="Sun Q."/>
            <person name="Liu Z."/>
            <person name="Lyons E."/>
            <person name="Wicker T."/>
            <person name="Salzberg S.L."/>
            <person name="Devos K.M."/>
            <person name="Dvorak J."/>
        </authorList>
    </citation>
    <scope>NUCLEOTIDE SEQUENCE [LARGE SCALE GENOMIC DNA]</scope>
    <source>
        <strain evidence="2">cv. AL8/78</strain>
    </source>
</reference>
<dbReference type="AlphaFoldDB" id="A0A453AH46"/>